<keyword evidence="5 7" id="KW-0560">Oxidoreductase</keyword>
<evidence type="ECO:0000256" key="2">
    <source>
        <dbReference type="ARBA" id="ARBA00022605"/>
    </source>
</evidence>
<protein>
    <recommendedName>
        <fullName evidence="7">Gamma-glutamyl phosphate reductase</fullName>
        <shortName evidence="7">GPR</shortName>
        <ecNumber evidence="7">1.2.1.41</ecNumber>
    </recommendedName>
    <alternativeName>
        <fullName evidence="7">Glutamate-5-semialdehyde dehydrogenase</fullName>
    </alternativeName>
    <alternativeName>
        <fullName evidence="7">Glutamyl-gamma-semialdehyde dehydrogenase</fullName>
        <shortName evidence="7">GSA dehydrogenase</shortName>
    </alternativeName>
</protein>
<evidence type="ECO:0000256" key="3">
    <source>
        <dbReference type="ARBA" id="ARBA00022650"/>
    </source>
</evidence>
<dbReference type="GO" id="GO:0004350">
    <property type="term" value="F:glutamate-5-semialdehyde dehydrogenase activity"/>
    <property type="evidence" value="ECO:0007669"/>
    <property type="project" value="UniProtKB-UniRule"/>
</dbReference>
<dbReference type="PIRSF" id="PIRSF000151">
    <property type="entry name" value="GPR"/>
    <property type="match status" value="1"/>
</dbReference>
<dbReference type="PROSITE" id="PS01223">
    <property type="entry name" value="PROA"/>
    <property type="match status" value="1"/>
</dbReference>
<dbReference type="InterPro" id="IPR016161">
    <property type="entry name" value="Ald_DH/histidinol_DH"/>
</dbReference>
<evidence type="ECO:0000313" key="10">
    <source>
        <dbReference type="Proteomes" id="UP000824124"/>
    </source>
</evidence>
<comment type="pathway">
    <text evidence="1 7">Amino-acid biosynthesis; L-proline biosynthesis; L-glutamate 5-semialdehyde from L-glutamate: step 2/2.</text>
</comment>
<evidence type="ECO:0000256" key="4">
    <source>
        <dbReference type="ARBA" id="ARBA00022857"/>
    </source>
</evidence>
<comment type="catalytic activity">
    <reaction evidence="6 7">
        <text>L-glutamate 5-semialdehyde + phosphate + NADP(+) = L-glutamyl 5-phosphate + NADPH + H(+)</text>
        <dbReference type="Rhea" id="RHEA:19541"/>
        <dbReference type="ChEBI" id="CHEBI:15378"/>
        <dbReference type="ChEBI" id="CHEBI:43474"/>
        <dbReference type="ChEBI" id="CHEBI:57783"/>
        <dbReference type="ChEBI" id="CHEBI:58066"/>
        <dbReference type="ChEBI" id="CHEBI:58274"/>
        <dbReference type="ChEBI" id="CHEBI:58349"/>
        <dbReference type="EC" id="1.2.1.41"/>
    </reaction>
</comment>
<keyword evidence="2 7" id="KW-0028">Amino-acid biosynthesis</keyword>
<keyword evidence="4 7" id="KW-0521">NADP</keyword>
<dbReference type="PANTHER" id="PTHR11063:SF8">
    <property type="entry name" value="DELTA-1-PYRROLINE-5-CARBOXYLATE SYNTHASE"/>
    <property type="match status" value="1"/>
</dbReference>
<dbReference type="GO" id="GO:0055129">
    <property type="term" value="P:L-proline biosynthetic process"/>
    <property type="evidence" value="ECO:0007669"/>
    <property type="project" value="UniProtKB-UniRule"/>
</dbReference>
<organism evidence="9 10">
    <name type="scientific">Candidatus Avidehalobacter gallistercoris</name>
    <dbReference type="NCBI Taxonomy" id="2840694"/>
    <lineage>
        <taxon>Bacteria</taxon>
        <taxon>Bacillati</taxon>
        <taxon>Bacillota</taxon>
        <taxon>Clostridia</taxon>
        <taxon>Eubacteriales</taxon>
        <taxon>Peptococcaceae</taxon>
        <taxon>Peptococcaceae incertae sedis</taxon>
        <taxon>Candidatus Avidehalobacter</taxon>
    </lineage>
</organism>
<evidence type="ECO:0000313" key="9">
    <source>
        <dbReference type="EMBL" id="HIU09995.1"/>
    </source>
</evidence>
<gene>
    <name evidence="7" type="primary">proA</name>
    <name evidence="9" type="ORF">IAB00_01885</name>
</gene>
<dbReference type="GO" id="GO:0005737">
    <property type="term" value="C:cytoplasm"/>
    <property type="evidence" value="ECO:0007669"/>
    <property type="project" value="UniProtKB-SubCell"/>
</dbReference>
<dbReference type="InterPro" id="IPR020593">
    <property type="entry name" value="G-glutamylP_reductase_CS"/>
</dbReference>
<dbReference type="GO" id="GO:0050661">
    <property type="term" value="F:NADP binding"/>
    <property type="evidence" value="ECO:0007669"/>
    <property type="project" value="InterPro"/>
</dbReference>
<dbReference type="NCBIfam" id="TIGR00407">
    <property type="entry name" value="proA"/>
    <property type="match status" value="1"/>
</dbReference>
<dbReference type="NCBIfam" id="NF001221">
    <property type="entry name" value="PRK00197.1"/>
    <property type="match status" value="1"/>
</dbReference>
<dbReference type="InterPro" id="IPR016162">
    <property type="entry name" value="Ald_DH_N"/>
</dbReference>
<accession>A0A9D1HJS0</accession>
<dbReference type="EMBL" id="DVMH01000012">
    <property type="protein sequence ID" value="HIU09995.1"/>
    <property type="molecule type" value="Genomic_DNA"/>
</dbReference>
<dbReference type="InterPro" id="IPR012134">
    <property type="entry name" value="Glu-5-SA_DH"/>
</dbReference>
<dbReference type="Proteomes" id="UP000824124">
    <property type="component" value="Unassembled WGS sequence"/>
</dbReference>
<evidence type="ECO:0000256" key="6">
    <source>
        <dbReference type="ARBA" id="ARBA00049024"/>
    </source>
</evidence>
<keyword evidence="7" id="KW-0963">Cytoplasm</keyword>
<sequence>MTDALSVYEMGRRAKAATQALAQAQSVQKNAALDAMAAALLAAETEILAANRADLAQAEQKGASRAMLDRLALNPARLQDMAAGLWALMELPDPIGEEMRRWRAAEDIEIIQQRVPLGVVGIIYEARPNVTADAAGISLKCGNAVILRGGSDALRSNLAVGEALRQGVAAAGLPADAVQVVADGGRESANELMHLKEFVDVLIPRGGAGLIQTVLREATVPVIETGAGNCHIYIEKTANPDWAEQILLNAKVQRPAVCNAVETLLIDRALVDSLLPRLVRALSAAGVEVRGCNETYAALQRAGMTAILASEADFAAEYSDLIIACKVVGDYKEAVAHINKYGTRHSECIVTDDVTAAAYFQSSVDAAAVYVNASTRFTDGFQFGFGAEIGISTQKLHARGPMGLIAMTTYKYLINGQGQTRP</sequence>
<proteinExistence type="inferred from homology"/>
<name>A0A9D1HJS0_9FIRM</name>
<dbReference type="HAMAP" id="MF_00412">
    <property type="entry name" value="ProA"/>
    <property type="match status" value="1"/>
</dbReference>
<feature type="domain" description="Aldehyde dehydrogenase" evidence="8">
    <location>
        <begin position="14"/>
        <end position="285"/>
    </location>
</feature>
<comment type="subcellular location">
    <subcellularLocation>
        <location evidence="7">Cytoplasm</location>
    </subcellularLocation>
</comment>
<reference evidence="9" key="1">
    <citation type="submission" date="2020-10" db="EMBL/GenBank/DDBJ databases">
        <authorList>
            <person name="Gilroy R."/>
        </authorList>
    </citation>
    <scope>NUCLEOTIDE SEQUENCE</scope>
    <source>
        <strain evidence="9">2830</strain>
    </source>
</reference>
<dbReference type="EC" id="1.2.1.41" evidence="7"/>
<dbReference type="CDD" id="cd07079">
    <property type="entry name" value="ALDH_F18-19_ProA-GPR"/>
    <property type="match status" value="1"/>
</dbReference>
<dbReference type="InterPro" id="IPR015590">
    <property type="entry name" value="Aldehyde_DH_dom"/>
</dbReference>
<dbReference type="AlphaFoldDB" id="A0A9D1HJS0"/>
<dbReference type="Pfam" id="PF00171">
    <property type="entry name" value="Aldedh"/>
    <property type="match status" value="1"/>
</dbReference>
<evidence type="ECO:0000259" key="8">
    <source>
        <dbReference type="Pfam" id="PF00171"/>
    </source>
</evidence>
<evidence type="ECO:0000256" key="5">
    <source>
        <dbReference type="ARBA" id="ARBA00023002"/>
    </source>
</evidence>
<evidence type="ECO:0000256" key="1">
    <source>
        <dbReference type="ARBA" id="ARBA00004985"/>
    </source>
</evidence>
<dbReference type="PANTHER" id="PTHR11063">
    <property type="entry name" value="GLUTAMATE SEMIALDEHYDE DEHYDROGENASE"/>
    <property type="match status" value="1"/>
</dbReference>
<dbReference type="Gene3D" id="3.40.309.10">
    <property type="entry name" value="Aldehyde Dehydrogenase, Chain A, domain 2"/>
    <property type="match status" value="1"/>
</dbReference>
<dbReference type="InterPro" id="IPR000965">
    <property type="entry name" value="GPR_dom"/>
</dbReference>
<comment type="caution">
    <text evidence="9">The sequence shown here is derived from an EMBL/GenBank/DDBJ whole genome shotgun (WGS) entry which is preliminary data.</text>
</comment>
<evidence type="ECO:0000256" key="7">
    <source>
        <dbReference type="HAMAP-Rule" id="MF_00412"/>
    </source>
</evidence>
<keyword evidence="3 7" id="KW-0641">Proline biosynthesis</keyword>
<dbReference type="FunFam" id="3.40.309.10:FF:000006">
    <property type="entry name" value="Gamma-glutamyl phosphate reductase"/>
    <property type="match status" value="1"/>
</dbReference>
<dbReference type="Gene3D" id="3.40.605.10">
    <property type="entry name" value="Aldehyde Dehydrogenase, Chain A, domain 1"/>
    <property type="match status" value="1"/>
</dbReference>
<dbReference type="InterPro" id="IPR016163">
    <property type="entry name" value="Ald_DH_C"/>
</dbReference>
<comment type="function">
    <text evidence="7">Catalyzes the NADPH-dependent reduction of L-glutamate 5-phosphate into L-glutamate 5-semialdehyde and phosphate. The product spontaneously undergoes cyclization to form 1-pyrroline-5-carboxylate.</text>
</comment>
<comment type="similarity">
    <text evidence="7">Belongs to the gamma-glutamyl phosphate reductase family.</text>
</comment>
<reference evidence="9" key="2">
    <citation type="journal article" date="2021" name="PeerJ">
        <title>Extensive microbial diversity within the chicken gut microbiome revealed by metagenomics and culture.</title>
        <authorList>
            <person name="Gilroy R."/>
            <person name="Ravi A."/>
            <person name="Getino M."/>
            <person name="Pursley I."/>
            <person name="Horton D.L."/>
            <person name="Alikhan N.F."/>
            <person name="Baker D."/>
            <person name="Gharbi K."/>
            <person name="Hall N."/>
            <person name="Watson M."/>
            <person name="Adriaenssens E.M."/>
            <person name="Foster-Nyarko E."/>
            <person name="Jarju S."/>
            <person name="Secka A."/>
            <person name="Antonio M."/>
            <person name="Oren A."/>
            <person name="Chaudhuri R.R."/>
            <person name="La Ragione R."/>
            <person name="Hildebrand F."/>
            <person name="Pallen M.J."/>
        </authorList>
    </citation>
    <scope>NUCLEOTIDE SEQUENCE</scope>
    <source>
        <strain evidence="9">2830</strain>
    </source>
</reference>
<dbReference type="SUPFAM" id="SSF53720">
    <property type="entry name" value="ALDH-like"/>
    <property type="match status" value="1"/>
</dbReference>